<accession>A0A0R0KHE0</accession>
<evidence type="ECO:0000313" key="3">
    <source>
        <dbReference type="Proteomes" id="UP000008827"/>
    </source>
</evidence>
<protein>
    <submittedName>
        <fullName evidence="1 2">Uncharacterized protein</fullName>
    </submittedName>
</protein>
<dbReference type="AlphaFoldDB" id="A0A0R0KHE0"/>
<reference evidence="2" key="2">
    <citation type="submission" date="2018-02" db="UniProtKB">
        <authorList>
            <consortium name="EnsemblPlants"/>
        </authorList>
    </citation>
    <scope>IDENTIFICATION</scope>
    <source>
        <strain evidence="2">Williams 82</strain>
    </source>
</reference>
<dbReference type="EMBL" id="CM000836">
    <property type="protein sequence ID" value="KRH66492.1"/>
    <property type="molecule type" value="Genomic_DNA"/>
</dbReference>
<organism evidence="1">
    <name type="scientific">Glycine max</name>
    <name type="common">Soybean</name>
    <name type="synonym">Glycine hispida</name>
    <dbReference type="NCBI Taxonomy" id="3847"/>
    <lineage>
        <taxon>Eukaryota</taxon>
        <taxon>Viridiplantae</taxon>
        <taxon>Streptophyta</taxon>
        <taxon>Embryophyta</taxon>
        <taxon>Tracheophyta</taxon>
        <taxon>Spermatophyta</taxon>
        <taxon>Magnoliopsida</taxon>
        <taxon>eudicotyledons</taxon>
        <taxon>Gunneridae</taxon>
        <taxon>Pentapetalae</taxon>
        <taxon>rosids</taxon>
        <taxon>fabids</taxon>
        <taxon>Fabales</taxon>
        <taxon>Fabaceae</taxon>
        <taxon>Papilionoideae</taxon>
        <taxon>50 kb inversion clade</taxon>
        <taxon>NPAAA clade</taxon>
        <taxon>indigoferoid/millettioid clade</taxon>
        <taxon>Phaseoleae</taxon>
        <taxon>Glycine</taxon>
        <taxon>Glycine subgen. Soja</taxon>
    </lineage>
</organism>
<evidence type="ECO:0000313" key="2">
    <source>
        <dbReference type="EnsemblPlants" id="KRH66492"/>
    </source>
</evidence>
<gene>
    <name evidence="1" type="ORF">GLYMA_03G110000</name>
</gene>
<dbReference type="Gramene" id="KRH66492">
    <property type="protein sequence ID" value="KRH66492"/>
    <property type="gene ID" value="GLYMA_03G110000"/>
</dbReference>
<reference evidence="1 2" key="1">
    <citation type="journal article" date="2010" name="Nature">
        <title>Genome sequence of the palaeopolyploid soybean.</title>
        <authorList>
            <person name="Schmutz J."/>
            <person name="Cannon S.B."/>
            <person name="Schlueter J."/>
            <person name="Ma J."/>
            <person name="Mitros T."/>
            <person name="Nelson W."/>
            <person name="Hyten D.L."/>
            <person name="Song Q."/>
            <person name="Thelen J.J."/>
            <person name="Cheng J."/>
            <person name="Xu D."/>
            <person name="Hellsten U."/>
            <person name="May G.D."/>
            <person name="Yu Y."/>
            <person name="Sakurai T."/>
            <person name="Umezawa T."/>
            <person name="Bhattacharyya M.K."/>
            <person name="Sandhu D."/>
            <person name="Valliyodan B."/>
            <person name="Lindquist E."/>
            <person name="Peto M."/>
            <person name="Grant D."/>
            <person name="Shu S."/>
            <person name="Goodstein D."/>
            <person name="Barry K."/>
            <person name="Futrell-Griggs M."/>
            <person name="Abernathy B."/>
            <person name="Du J."/>
            <person name="Tian Z."/>
            <person name="Zhu L."/>
            <person name="Gill N."/>
            <person name="Joshi T."/>
            <person name="Libault M."/>
            <person name="Sethuraman A."/>
            <person name="Zhang X.-C."/>
            <person name="Shinozaki K."/>
            <person name="Nguyen H.T."/>
            <person name="Wing R.A."/>
            <person name="Cregan P."/>
            <person name="Specht J."/>
            <person name="Grimwood J."/>
            <person name="Rokhsar D."/>
            <person name="Stacey G."/>
            <person name="Shoemaker R.C."/>
            <person name="Jackson S.A."/>
        </authorList>
    </citation>
    <scope>NUCLEOTIDE SEQUENCE [LARGE SCALE GENOMIC DNA]</scope>
    <source>
        <strain evidence="2">cv. Williams 82</strain>
        <tissue evidence="1">Callus</tissue>
    </source>
</reference>
<reference evidence="1" key="3">
    <citation type="submission" date="2018-07" db="EMBL/GenBank/DDBJ databases">
        <title>WGS assembly of Glycine max.</title>
        <authorList>
            <person name="Schmutz J."/>
            <person name="Cannon S."/>
            <person name="Schlueter J."/>
            <person name="Ma J."/>
            <person name="Mitros T."/>
            <person name="Nelson W."/>
            <person name="Hyten D."/>
            <person name="Song Q."/>
            <person name="Thelen J."/>
            <person name="Cheng J."/>
            <person name="Xu D."/>
            <person name="Hellsten U."/>
            <person name="May G."/>
            <person name="Yu Y."/>
            <person name="Sakurai T."/>
            <person name="Umezawa T."/>
            <person name="Bhattacharyya M."/>
            <person name="Sandhu D."/>
            <person name="Valliyodan B."/>
            <person name="Lindquist E."/>
            <person name="Peto M."/>
            <person name="Grant D."/>
            <person name="Shu S."/>
            <person name="Goodstein D."/>
            <person name="Barry K."/>
            <person name="Futrell-Griggs M."/>
            <person name="Abernathy B."/>
            <person name="Du J."/>
            <person name="Tian Z."/>
            <person name="Zhu L."/>
            <person name="Gill N."/>
            <person name="Joshi T."/>
            <person name="Libault M."/>
            <person name="Sethuraman A."/>
            <person name="Zhang X."/>
            <person name="Shinozaki K."/>
            <person name="Nguyen H."/>
            <person name="Wing R."/>
            <person name="Cregan P."/>
            <person name="Specht J."/>
            <person name="Grimwood J."/>
            <person name="Rokhsar D."/>
            <person name="Stacey G."/>
            <person name="Shoemaker R."/>
            <person name="Jackson S."/>
        </authorList>
    </citation>
    <scope>NUCLEOTIDE SEQUENCE</scope>
    <source>
        <tissue evidence="1">Callus</tissue>
    </source>
</reference>
<dbReference type="InParanoid" id="A0A0R0KHE0"/>
<dbReference type="EnsemblPlants" id="KRH66492">
    <property type="protein sequence ID" value="KRH66492"/>
    <property type="gene ID" value="GLYMA_03G110000"/>
</dbReference>
<keyword evidence="3" id="KW-1185">Reference proteome</keyword>
<proteinExistence type="predicted"/>
<sequence>MMAASTSSICVTCSCCRCRNACLVWVSHTPCVFLEKFNTREEFNPSFTCLCFLVDLMVEKNFQET</sequence>
<evidence type="ECO:0000313" key="1">
    <source>
        <dbReference type="EMBL" id="KRH66492.1"/>
    </source>
</evidence>
<name>A0A0R0KHE0_SOYBN</name>
<dbReference type="Proteomes" id="UP000008827">
    <property type="component" value="Chromosome 3"/>
</dbReference>